<reference evidence="3 4" key="1">
    <citation type="submission" date="2015-08" db="EMBL/GenBank/DDBJ databases">
        <title>Draft genome sequence of cellulolytic and xylanolytic Paenibacillus sp. A59, isolated from a decaying forest soil from Patagonia, Argentina.</title>
        <authorList>
            <person name="Ghio S."/>
            <person name="Caceres A.M."/>
            <person name="Talia P."/>
            <person name="Grasso D."/>
            <person name="Campos E."/>
        </authorList>
    </citation>
    <scope>NUCLEOTIDE SEQUENCE [LARGE SCALE GENOMIC DNA]</scope>
    <source>
        <strain evidence="3 4">A59</strain>
    </source>
</reference>
<feature type="compositionally biased region" description="Polar residues" evidence="1">
    <location>
        <begin position="60"/>
        <end position="74"/>
    </location>
</feature>
<feature type="region of interest" description="Disordered" evidence="1">
    <location>
        <begin position="54"/>
        <end position="74"/>
    </location>
</feature>
<gene>
    <name evidence="3" type="ORF">AMS66_03080</name>
</gene>
<keyword evidence="2" id="KW-1133">Transmembrane helix</keyword>
<keyword evidence="2" id="KW-0472">Membrane</keyword>
<accession>A0A0M9BS35</accession>
<keyword evidence="2" id="KW-0812">Transmembrane</keyword>
<comment type="caution">
    <text evidence="3">The sequence shown here is derived from an EMBL/GenBank/DDBJ whole genome shotgun (WGS) entry which is preliminary data.</text>
</comment>
<organism evidence="3 4">
    <name type="scientific">Paenibacillus xylanivorans</name>
    <dbReference type="NCBI Taxonomy" id="1705561"/>
    <lineage>
        <taxon>Bacteria</taxon>
        <taxon>Bacillati</taxon>
        <taxon>Bacillota</taxon>
        <taxon>Bacilli</taxon>
        <taxon>Bacillales</taxon>
        <taxon>Paenibacillaceae</taxon>
        <taxon>Paenibacillus</taxon>
    </lineage>
</organism>
<proteinExistence type="predicted"/>
<dbReference type="PATRIC" id="fig|1705561.3.peg.86"/>
<keyword evidence="4" id="KW-1185">Reference proteome</keyword>
<dbReference type="EMBL" id="LITU01000029">
    <property type="protein sequence ID" value="KOY17938.1"/>
    <property type="molecule type" value="Genomic_DNA"/>
</dbReference>
<evidence type="ECO:0000256" key="1">
    <source>
        <dbReference type="SAM" id="MobiDB-lite"/>
    </source>
</evidence>
<evidence type="ECO:0000256" key="2">
    <source>
        <dbReference type="SAM" id="Phobius"/>
    </source>
</evidence>
<feature type="transmembrane region" description="Helical" evidence="2">
    <location>
        <begin position="28"/>
        <end position="47"/>
    </location>
</feature>
<protein>
    <submittedName>
        <fullName evidence="3">Uncharacterized protein</fullName>
    </submittedName>
</protein>
<dbReference type="Proteomes" id="UP000037688">
    <property type="component" value="Unassembled WGS sequence"/>
</dbReference>
<dbReference type="AlphaFoldDB" id="A0A0M9BS35"/>
<evidence type="ECO:0000313" key="4">
    <source>
        <dbReference type="Proteomes" id="UP000037688"/>
    </source>
</evidence>
<sequence length="74" mass="8059">MTGVDPTTLTAANKALLTQEALLAGIQYSFYIALGINIVALILVFFIKHAEVSDERFETSKNQQGKTETKTAVN</sequence>
<evidence type="ECO:0000313" key="3">
    <source>
        <dbReference type="EMBL" id="KOY17938.1"/>
    </source>
</evidence>
<name>A0A0M9BS35_9BACL</name>